<dbReference type="SMART" id="SM00060">
    <property type="entry name" value="FN3"/>
    <property type="match status" value="2"/>
</dbReference>
<dbReference type="SUPFAM" id="SSF49384">
    <property type="entry name" value="Carbohydrate-binding domain"/>
    <property type="match status" value="1"/>
</dbReference>
<dbReference type="PANTHER" id="PTHR42976:SF1">
    <property type="entry name" value="GH18 DOMAIN-CONTAINING PROTEIN-RELATED"/>
    <property type="match status" value="1"/>
</dbReference>
<dbReference type="RefSeq" id="WP_184713354.1">
    <property type="nucleotide sequence ID" value="NZ_JACHJP010000001.1"/>
</dbReference>
<dbReference type="InterPro" id="IPR018366">
    <property type="entry name" value="CBM2_CS"/>
</dbReference>
<dbReference type="Pfam" id="PF00553">
    <property type="entry name" value="CBM_2"/>
    <property type="match status" value="1"/>
</dbReference>
<comment type="caution">
    <text evidence="9">The sequence shown here is derived from an EMBL/GenBank/DDBJ whole genome shotgun (WGS) entry which is preliminary data.</text>
</comment>
<feature type="domain" description="Fibronectin type-III" evidence="6">
    <location>
        <begin position="138"/>
        <end position="221"/>
    </location>
</feature>
<reference evidence="9 10" key="1">
    <citation type="submission" date="2020-08" db="EMBL/GenBank/DDBJ databases">
        <title>Genomic Encyclopedia of Type Strains, Phase III (KMG-III): the genomes of soil and plant-associated and newly described type strains.</title>
        <authorList>
            <person name="Whitman W."/>
        </authorList>
    </citation>
    <scope>NUCLEOTIDE SEQUENCE [LARGE SCALE GENOMIC DNA]</scope>
    <source>
        <strain evidence="9 10">CECT 8840</strain>
    </source>
</reference>
<feature type="signal peptide" evidence="5">
    <location>
        <begin position="1"/>
        <end position="26"/>
    </location>
</feature>
<dbReference type="PROSITE" id="PS00561">
    <property type="entry name" value="CBM2_A"/>
    <property type="match status" value="1"/>
</dbReference>
<evidence type="ECO:0000256" key="3">
    <source>
        <dbReference type="ARBA" id="ARBA00023295"/>
    </source>
</evidence>
<name>A0A7W7QJI4_9ACTN</name>
<dbReference type="InterPro" id="IPR036116">
    <property type="entry name" value="FN3_sf"/>
</dbReference>
<gene>
    <name evidence="9" type="ORF">FHS44_001822</name>
</gene>
<dbReference type="PROSITE" id="PS51910">
    <property type="entry name" value="GH18_2"/>
    <property type="match status" value="1"/>
</dbReference>
<dbReference type="EMBL" id="JACHJP010000001">
    <property type="protein sequence ID" value="MBB4914750.1"/>
    <property type="molecule type" value="Genomic_DNA"/>
</dbReference>
<dbReference type="InterPro" id="IPR052750">
    <property type="entry name" value="GH18_Chitinase"/>
</dbReference>
<evidence type="ECO:0000259" key="7">
    <source>
        <dbReference type="PROSITE" id="PS51173"/>
    </source>
</evidence>
<dbReference type="AlphaFoldDB" id="A0A7W7QJI4"/>
<feature type="chain" id="PRO_5031127371" description="Chitinase" evidence="5">
    <location>
        <begin position="27"/>
        <end position="605"/>
    </location>
</feature>
<keyword evidence="4" id="KW-0624">Polysaccharide degradation</keyword>
<dbReference type="GO" id="GO:0004553">
    <property type="term" value="F:hydrolase activity, hydrolyzing O-glycosyl compounds"/>
    <property type="evidence" value="ECO:0007669"/>
    <property type="project" value="InterPro"/>
</dbReference>
<evidence type="ECO:0000256" key="5">
    <source>
        <dbReference type="SAM" id="SignalP"/>
    </source>
</evidence>
<dbReference type="CDD" id="cd06543">
    <property type="entry name" value="GH18_PF-ChiA-like"/>
    <property type="match status" value="1"/>
</dbReference>
<dbReference type="InterPro" id="IPR017853">
    <property type="entry name" value="GH"/>
</dbReference>
<dbReference type="Pfam" id="PF00041">
    <property type="entry name" value="fn3"/>
    <property type="match status" value="2"/>
</dbReference>
<organism evidence="9 10">
    <name type="scientific">Streptosporangium saharense</name>
    <dbReference type="NCBI Taxonomy" id="1706840"/>
    <lineage>
        <taxon>Bacteria</taxon>
        <taxon>Bacillati</taxon>
        <taxon>Actinomycetota</taxon>
        <taxon>Actinomycetes</taxon>
        <taxon>Streptosporangiales</taxon>
        <taxon>Streptosporangiaceae</taxon>
        <taxon>Streptosporangium</taxon>
    </lineage>
</organism>
<evidence type="ECO:0000259" key="8">
    <source>
        <dbReference type="PROSITE" id="PS51910"/>
    </source>
</evidence>
<evidence type="ECO:0000313" key="9">
    <source>
        <dbReference type="EMBL" id="MBB4914750.1"/>
    </source>
</evidence>
<protein>
    <recommendedName>
        <fullName evidence="11">Chitinase</fullName>
    </recommendedName>
</protein>
<dbReference type="GO" id="GO:0030247">
    <property type="term" value="F:polysaccharide binding"/>
    <property type="evidence" value="ECO:0007669"/>
    <property type="project" value="UniProtKB-UniRule"/>
</dbReference>
<feature type="domain" description="CBM2" evidence="7">
    <location>
        <begin position="22"/>
        <end position="130"/>
    </location>
</feature>
<dbReference type="PROSITE" id="PS51173">
    <property type="entry name" value="CBM2"/>
    <property type="match status" value="1"/>
</dbReference>
<dbReference type="Gene3D" id="2.60.40.290">
    <property type="match status" value="1"/>
</dbReference>
<feature type="domain" description="GH18" evidence="8">
    <location>
        <begin position="318"/>
        <end position="605"/>
    </location>
</feature>
<dbReference type="Proteomes" id="UP000552644">
    <property type="component" value="Unassembled WGS sequence"/>
</dbReference>
<accession>A0A7W7QJI4</accession>
<dbReference type="InterPro" id="IPR001919">
    <property type="entry name" value="CBD2"/>
</dbReference>
<dbReference type="InterPro" id="IPR012291">
    <property type="entry name" value="CBM2_carb-bd_dom_sf"/>
</dbReference>
<dbReference type="PANTHER" id="PTHR42976">
    <property type="entry name" value="BIFUNCTIONAL CHITINASE/LYSOZYME-RELATED"/>
    <property type="match status" value="1"/>
</dbReference>
<evidence type="ECO:0000313" key="10">
    <source>
        <dbReference type="Proteomes" id="UP000552644"/>
    </source>
</evidence>
<dbReference type="GO" id="GO:0000272">
    <property type="term" value="P:polysaccharide catabolic process"/>
    <property type="evidence" value="ECO:0007669"/>
    <property type="project" value="UniProtKB-KW"/>
</dbReference>
<dbReference type="SUPFAM" id="SSF51445">
    <property type="entry name" value="(Trans)glycosidases"/>
    <property type="match status" value="1"/>
</dbReference>
<dbReference type="InterPro" id="IPR001223">
    <property type="entry name" value="Glyco_hydro18_cat"/>
</dbReference>
<keyword evidence="2" id="KW-0119">Carbohydrate metabolism</keyword>
<evidence type="ECO:0008006" key="11">
    <source>
        <dbReference type="Google" id="ProtNLM"/>
    </source>
</evidence>
<dbReference type="InterPro" id="IPR013783">
    <property type="entry name" value="Ig-like_fold"/>
</dbReference>
<keyword evidence="1" id="KW-0378">Hydrolase</keyword>
<dbReference type="CDD" id="cd00063">
    <property type="entry name" value="FN3"/>
    <property type="match status" value="2"/>
</dbReference>
<feature type="domain" description="Fibronectin type-III" evidence="6">
    <location>
        <begin position="227"/>
        <end position="313"/>
    </location>
</feature>
<dbReference type="InterPro" id="IPR003961">
    <property type="entry name" value="FN3_dom"/>
</dbReference>
<dbReference type="SUPFAM" id="SSF49265">
    <property type="entry name" value="Fibronectin type III"/>
    <property type="match status" value="1"/>
</dbReference>
<evidence type="ECO:0000256" key="4">
    <source>
        <dbReference type="ARBA" id="ARBA00023326"/>
    </source>
</evidence>
<dbReference type="Gene3D" id="2.60.40.10">
    <property type="entry name" value="Immunoglobulins"/>
    <property type="match status" value="2"/>
</dbReference>
<evidence type="ECO:0000256" key="2">
    <source>
        <dbReference type="ARBA" id="ARBA00023277"/>
    </source>
</evidence>
<keyword evidence="10" id="KW-1185">Reference proteome</keyword>
<proteinExistence type="predicted"/>
<keyword evidence="3" id="KW-0326">Glycosidase</keyword>
<keyword evidence="5" id="KW-0732">Signal</keyword>
<dbReference type="InterPro" id="IPR008965">
    <property type="entry name" value="CBM2/CBM3_carb-bd_dom_sf"/>
</dbReference>
<evidence type="ECO:0000256" key="1">
    <source>
        <dbReference type="ARBA" id="ARBA00022801"/>
    </source>
</evidence>
<evidence type="ECO:0000259" key="6">
    <source>
        <dbReference type="PROSITE" id="PS50853"/>
    </source>
</evidence>
<sequence length="605" mass="61590">MRPLRILVAAAIAASGVLLASSPANAAGVTATFTKTSSWGSAFEGKYTIKNDSGSALSNWKVEFDLPAGGNVSSAWDASLAKSGTHFTLSNVGWNGNVPAGGSVSFGFIASPGDSTPSGCKVNGADCGGGPVEQVPGTPGVPIATGATNSSISLSWGASTGTVTGYRVYEGSTLKTTVTGTSATISGLGTCETHSYTVKAYNGAGESPASGSVSAVTTGCTTGVPSTPANVTVTGSTNSSISLSWGASTGTVTGYRVYEGTTVKATVTGTSATVSSLGTCEPHTYTVKAYNAQGESAASAVVTGTTTGCTNPDPAKMPGAPYYYTGWGNPPSISTVMNATGIKSFTMAFILAQNGCNPAWDGQRPLTGGADQAAINAVKAAGGSVQISFGGWSGNKLGPNCSTPDAFAGAVQKVIDAVGPAVVDFDIENTDEFENYTVQDRILNGLKIVRQKNPNVKIVVTFGTATSGPTSHGIRLINQAKALAVPIDNYTIMPFDFSGGANMYQSTVNAAEGLKNALKSANGWTDAQAYAHMGISGMNGLSDQQEVTSPATWQQITDYAKSKGLTRLAFWSVNRDRPCPGGGVQENCSGVAQTDWEYTKITAGF</sequence>
<dbReference type="Gene3D" id="3.20.20.80">
    <property type="entry name" value="Glycosidases"/>
    <property type="match status" value="1"/>
</dbReference>
<dbReference type="PROSITE" id="PS50853">
    <property type="entry name" value="FN3"/>
    <property type="match status" value="2"/>
</dbReference>
<dbReference type="SMART" id="SM00637">
    <property type="entry name" value="CBD_II"/>
    <property type="match status" value="1"/>
</dbReference>